<proteinExistence type="predicted"/>
<evidence type="ECO:0000313" key="1">
    <source>
        <dbReference type="EMBL" id="GBQ08878.1"/>
    </source>
</evidence>
<dbReference type="Proteomes" id="UP001062901">
    <property type="component" value="Unassembled WGS sequence"/>
</dbReference>
<name>A0ABQ0P182_9PROT</name>
<gene>
    <name evidence="1" type="ORF">AA15669_1946</name>
</gene>
<sequence length="96" mass="11421">MEGAMSDKNDPHANEELTEFLQDIGKKWPLYNYKEIICTNCSAILFHHQKLPFECLPPQDMFRCRECGGSALKKRRITRWEATIRDPLKRRRTRKI</sequence>
<keyword evidence="2" id="KW-1185">Reference proteome</keyword>
<evidence type="ECO:0000313" key="2">
    <source>
        <dbReference type="Proteomes" id="UP001062901"/>
    </source>
</evidence>
<reference evidence="1" key="1">
    <citation type="submission" date="2013-04" db="EMBL/GenBank/DDBJ databases">
        <title>The genome sequencing project of 58 acetic acid bacteria.</title>
        <authorList>
            <person name="Okamoto-Kainuma A."/>
            <person name="Ishikawa M."/>
            <person name="Umino S."/>
            <person name="Koizumi Y."/>
            <person name="Shiwa Y."/>
            <person name="Yoshikawa H."/>
            <person name="Matsutani M."/>
            <person name="Matsushita K."/>
        </authorList>
    </citation>
    <scope>NUCLEOTIDE SEQUENCE</scope>
    <source>
        <strain evidence="1">DSM 15669</strain>
    </source>
</reference>
<protein>
    <submittedName>
        <fullName evidence="1">Uncharacterized protein</fullName>
    </submittedName>
</protein>
<dbReference type="EMBL" id="BAQD01000144">
    <property type="protein sequence ID" value="GBQ08878.1"/>
    <property type="molecule type" value="Genomic_DNA"/>
</dbReference>
<accession>A0ABQ0P182</accession>
<organism evidence="1 2">
    <name type="scientific">Saccharibacter floricola DSM 15669</name>
    <dbReference type="NCBI Taxonomy" id="1123227"/>
    <lineage>
        <taxon>Bacteria</taxon>
        <taxon>Pseudomonadati</taxon>
        <taxon>Pseudomonadota</taxon>
        <taxon>Alphaproteobacteria</taxon>
        <taxon>Acetobacterales</taxon>
        <taxon>Acetobacteraceae</taxon>
        <taxon>Saccharibacter</taxon>
    </lineage>
</organism>
<comment type="caution">
    <text evidence="1">The sequence shown here is derived from an EMBL/GenBank/DDBJ whole genome shotgun (WGS) entry which is preliminary data.</text>
</comment>